<sequence length="76" mass="8144">MRRNLPLAVSEHPAPGLGGAEAPRPPQIWLWRLASARRPDPACVRAEPGGEAAAGGSCRTTGRDMDCTVQPKFQPR</sequence>
<proteinExistence type="predicted"/>
<organism evidence="2 3">
    <name type="scientific">Myodes glareolus</name>
    <name type="common">Bank vole</name>
    <name type="synonym">Clethrionomys glareolus</name>
    <dbReference type="NCBI Taxonomy" id="447135"/>
    <lineage>
        <taxon>Eukaryota</taxon>
        <taxon>Metazoa</taxon>
        <taxon>Chordata</taxon>
        <taxon>Craniata</taxon>
        <taxon>Vertebrata</taxon>
        <taxon>Euteleostomi</taxon>
        <taxon>Mammalia</taxon>
        <taxon>Eutheria</taxon>
        <taxon>Euarchontoglires</taxon>
        <taxon>Glires</taxon>
        <taxon>Rodentia</taxon>
        <taxon>Myomorpha</taxon>
        <taxon>Muroidea</taxon>
        <taxon>Cricetidae</taxon>
        <taxon>Arvicolinae</taxon>
        <taxon>Myodes</taxon>
    </lineage>
</organism>
<evidence type="ECO:0000256" key="1">
    <source>
        <dbReference type="SAM" id="MobiDB-lite"/>
    </source>
</evidence>
<reference evidence="2 3" key="1">
    <citation type="journal article" date="2023" name="bioRxiv">
        <title>Conserved and derived expression patterns and positive selection on dental genes reveal complex evolutionary context of ever-growing rodent molars.</title>
        <authorList>
            <person name="Calamari Z.T."/>
            <person name="Song A."/>
            <person name="Cohen E."/>
            <person name="Akter M."/>
            <person name="Roy R.D."/>
            <person name="Hallikas O."/>
            <person name="Christensen M.M."/>
            <person name="Li P."/>
            <person name="Marangoni P."/>
            <person name="Jernvall J."/>
            <person name="Klein O.D."/>
        </authorList>
    </citation>
    <scope>NUCLEOTIDE SEQUENCE [LARGE SCALE GENOMIC DNA]</scope>
    <source>
        <strain evidence="2">V071</strain>
    </source>
</reference>
<evidence type="ECO:0000313" key="2">
    <source>
        <dbReference type="EMBL" id="KAK7825854.1"/>
    </source>
</evidence>
<feature type="compositionally biased region" description="Low complexity" evidence="1">
    <location>
        <begin position="46"/>
        <end position="56"/>
    </location>
</feature>
<name>A0AAW0JHW0_MYOGA</name>
<feature type="region of interest" description="Disordered" evidence="1">
    <location>
        <begin position="40"/>
        <end position="76"/>
    </location>
</feature>
<keyword evidence="3" id="KW-1185">Reference proteome</keyword>
<evidence type="ECO:0000313" key="3">
    <source>
        <dbReference type="Proteomes" id="UP001488838"/>
    </source>
</evidence>
<comment type="caution">
    <text evidence="2">The sequence shown here is derived from an EMBL/GenBank/DDBJ whole genome shotgun (WGS) entry which is preliminary data.</text>
</comment>
<dbReference type="AlphaFoldDB" id="A0AAW0JHW0"/>
<dbReference type="Proteomes" id="UP001488838">
    <property type="component" value="Unassembled WGS sequence"/>
</dbReference>
<accession>A0AAW0JHW0</accession>
<dbReference type="EMBL" id="JBBHLL010000037">
    <property type="protein sequence ID" value="KAK7825854.1"/>
    <property type="molecule type" value="Genomic_DNA"/>
</dbReference>
<feature type="region of interest" description="Disordered" evidence="1">
    <location>
        <begin position="1"/>
        <end position="24"/>
    </location>
</feature>
<protein>
    <submittedName>
        <fullName evidence="2">Uncharacterized protein</fullName>
    </submittedName>
</protein>
<gene>
    <name evidence="2" type="ORF">U0070_008610</name>
</gene>